<evidence type="ECO:0000313" key="7">
    <source>
        <dbReference type="Proteomes" id="UP001610104"/>
    </source>
</evidence>
<dbReference type="Proteomes" id="UP001610104">
    <property type="component" value="Unassembled WGS sequence"/>
</dbReference>
<dbReference type="RefSeq" id="WP_395437132.1">
    <property type="nucleotide sequence ID" value="NZ_JBAWKC010000001.1"/>
</dbReference>
<accession>A0ABW7MQ52</accession>
<keyword evidence="3" id="KW-0804">Transcription</keyword>
<feature type="transmembrane region" description="Helical" evidence="4">
    <location>
        <begin position="66"/>
        <end position="85"/>
    </location>
</feature>
<reference evidence="6 7" key="1">
    <citation type="submission" date="2024-02" db="EMBL/GenBank/DDBJ databases">
        <title>A Gaetbulibacter species isolated from tidal flats and genomic insights of their niches.</title>
        <authorList>
            <person name="Ye Y."/>
        </authorList>
    </citation>
    <scope>NUCLEOTIDE SEQUENCE [LARGE SCALE GENOMIC DNA]</scope>
    <source>
        <strain evidence="6 7">KEM-8</strain>
    </source>
</reference>
<dbReference type="SUPFAM" id="SSF46689">
    <property type="entry name" value="Homeodomain-like"/>
    <property type="match status" value="1"/>
</dbReference>
<dbReference type="SMART" id="SM00342">
    <property type="entry name" value="HTH_ARAC"/>
    <property type="match status" value="1"/>
</dbReference>
<evidence type="ECO:0000256" key="1">
    <source>
        <dbReference type="ARBA" id="ARBA00023015"/>
    </source>
</evidence>
<dbReference type="InterPro" id="IPR009057">
    <property type="entry name" value="Homeodomain-like_sf"/>
</dbReference>
<evidence type="ECO:0000313" key="6">
    <source>
        <dbReference type="EMBL" id="MFH6767852.1"/>
    </source>
</evidence>
<feature type="transmembrane region" description="Helical" evidence="4">
    <location>
        <begin position="6"/>
        <end position="25"/>
    </location>
</feature>
<keyword evidence="4" id="KW-0472">Membrane</keyword>
<dbReference type="InterPro" id="IPR018062">
    <property type="entry name" value="HTH_AraC-typ_CS"/>
</dbReference>
<evidence type="ECO:0000256" key="4">
    <source>
        <dbReference type="SAM" id="Phobius"/>
    </source>
</evidence>
<comment type="caution">
    <text evidence="6">The sequence shown here is derived from an EMBL/GenBank/DDBJ whole genome shotgun (WGS) entry which is preliminary data.</text>
</comment>
<sequence>MIIESYFELILLLGGVLSFLLSMYLIFYPGNFFPNRILGALVFSWTITVFVFILHSTDFYLKHIHVYAVFDFFTLMFFPLMYLYLRNYLYRDIKKPHLQLFHFLPALFYLLVFMPFFIKSADAKLKMIQDGFPLWYTVSQTVFNVIIIIQGVIYTVFCLRTIHRFQYFRKKHLSKFQLSTLNWLRTFVFVNVILWVFGTTGAVLDILGIRLFIDLFKLFYAGLSLFTIILAIFTIKRPELFSESEDIINLVHINKASGLKSITNQNNQDFKVLSQFIVEQKPYLKNDLKMQDLVESTGITYKRISEVFNKNFNKSFYDVMNEYRLEEAKVLISKGFHREHTLSYLAEKAGFNSKTTFNRIFKKYTDQTPSDYIKNLEESAL</sequence>
<feature type="domain" description="HTH araC/xylS-type" evidence="5">
    <location>
        <begin position="271"/>
        <end position="375"/>
    </location>
</feature>
<protein>
    <submittedName>
        <fullName evidence="6">Helix-turn-helix transcriptional regulator</fullName>
    </submittedName>
</protein>
<gene>
    <name evidence="6" type="ORF">V8G56_03810</name>
</gene>
<dbReference type="InterPro" id="IPR018060">
    <property type="entry name" value="HTH_AraC"/>
</dbReference>
<name>A0ABW7MQ52_9FLAO</name>
<keyword evidence="4" id="KW-1133">Transmembrane helix</keyword>
<dbReference type="Pfam" id="PF12833">
    <property type="entry name" value="HTH_18"/>
    <property type="match status" value="1"/>
</dbReference>
<proteinExistence type="predicted"/>
<keyword evidence="1" id="KW-0805">Transcription regulation</keyword>
<evidence type="ECO:0000256" key="3">
    <source>
        <dbReference type="ARBA" id="ARBA00023163"/>
    </source>
</evidence>
<feature type="transmembrane region" description="Helical" evidence="4">
    <location>
        <begin position="37"/>
        <end position="54"/>
    </location>
</feature>
<feature type="transmembrane region" description="Helical" evidence="4">
    <location>
        <begin position="97"/>
        <end position="118"/>
    </location>
</feature>
<feature type="transmembrane region" description="Helical" evidence="4">
    <location>
        <begin position="218"/>
        <end position="235"/>
    </location>
</feature>
<feature type="transmembrane region" description="Helical" evidence="4">
    <location>
        <begin position="138"/>
        <end position="162"/>
    </location>
</feature>
<organism evidence="6 7">
    <name type="scientific">Gaetbulibacter aquiaggeris</name>
    <dbReference type="NCBI Taxonomy" id="1735373"/>
    <lineage>
        <taxon>Bacteria</taxon>
        <taxon>Pseudomonadati</taxon>
        <taxon>Bacteroidota</taxon>
        <taxon>Flavobacteriia</taxon>
        <taxon>Flavobacteriales</taxon>
        <taxon>Flavobacteriaceae</taxon>
        <taxon>Gaetbulibacter</taxon>
    </lineage>
</organism>
<keyword evidence="4" id="KW-0812">Transmembrane</keyword>
<dbReference type="Gene3D" id="1.10.10.60">
    <property type="entry name" value="Homeodomain-like"/>
    <property type="match status" value="2"/>
</dbReference>
<keyword evidence="7" id="KW-1185">Reference proteome</keyword>
<keyword evidence="2" id="KW-0238">DNA-binding</keyword>
<dbReference type="PROSITE" id="PS00041">
    <property type="entry name" value="HTH_ARAC_FAMILY_1"/>
    <property type="match status" value="1"/>
</dbReference>
<feature type="transmembrane region" description="Helical" evidence="4">
    <location>
        <begin position="183"/>
        <end position="212"/>
    </location>
</feature>
<dbReference type="PROSITE" id="PS01124">
    <property type="entry name" value="HTH_ARAC_FAMILY_2"/>
    <property type="match status" value="1"/>
</dbReference>
<evidence type="ECO:0000256" key="2">
    <source>
        <dbReference type="ARBA" id="ARBA00023125"/>
    </source>
</evidence>
<dbReference type="EMBL" id="JBAWKC010000001">
    <property type="protein sequence ID" value="MFH6767852.1"/>
    <property type="molecule type" value="Genomic_DNA"/>
</dbReference>
<dbReference type="PANTHER" id="PTHR43280">
    <property type="entry name" value="ARAC-FAMILY TRANSCRIPTIONAL REGULATOR"/>
    <property type="match status" value="1"/>
</dbReference>
<dbReference type="PANTHER" id="PTHR43280:SF29">
    <property type="entry name" value="ARAC-FAMILY TRANSCRIPTIONAL REGULATOR"/>
    <property type="match status" value="1"/>
</dbReference>
<evidence type="ECO:0000259" key="5">
    <source>
        <dbReference type="PROSITE" id="PS01124"/>
    </source>
</evidence>